<gene>
    <name evidence="2" type="ORF">DFP97_112103</name>
</gene>
<proteinExistence type="predicted"/>
<organism evidence="2 3">
    <name type="scientific">Paenibacillus prosopidis</name>
    <dbReference type="NCBI Taxonomy" id="630520"/>
    <lineage>
        <taxon>Bacteria</taxon>
        <taxon>Bacillati</taxon>
        <taxon>Bacillota</taxon>
        <taxon>Bacilli</taxon>
        <taxon>Bacillales</taxon>
        <taxon>Paenibacillaceae</taxon>
        <taxon>Paenibacillus</taxon>
    </lineage>
</organism>
<evidence type="ECO:0000313" key="3">
    <source>
        <dbReference type="Proteomes" id="UP000252415"/>
    </source>
</evidence>
<dbReference type="EMBL" id="QPJD01000012">
    <property type="protein sequence ID" value="RCW44239.1"/>
    <property type="molecule type" value="Genomic_DNA"/>
</dbReference>
<accession>A0A368VRA5</accession>
<reference evidence="2 3" key="1">
    <citation type="submission" date="2018-07" db="EMBL/GenBank/DDBJ databases">
        <title>Genomic Encyclopedia of Type Strains, Phase III (KMG-III): the genomes of soil and plant-associated and newly described type strains.</title>
        <authorList>
            <person name="Whitman W."/>
        </authorList>
    </citation>
    <scope>NUCLEOTIDE SEQUENCE [LARGE SCALE GENOMIC DNA]</scope>
    <source>
        <strain evidence="2 3">CECT 7506</strain>
    </source>
</reference>
<dbReference type="InterPro" id="IPR023385">
    <property type="entry name" value="YopX-like_C"/>
</dbReference>
<protein>
    <submittedName>
        <fullName evidence="2">YopX protein</fullName>
    </submittedName>
</protein>
<keyword evidence="3" id="KW-1185">Reference proteome</keyword>
<feature type="domain" description="YopX protein" evidence="1">
    <location>
        <begin position="35"/>
        <end position="98"/>
    </location>
</feature>
<dbReference type="AlphaFoldDB" id="A0A368VRA5"/>
<dbReference type="Proteomes" id="UP000252415">
    <property type="component" value="Unassembled WGS sequence"/>
</dbReference>
<dbReference type="SUPFAM" id="SSF159006">
    <property type="entry name" value="YopX-like"/>
    <property type="match status" value="1"/>
</dbReference>
<dbReference type="Pfam" id="PF09643">
    <property type="entry name" value="YopX"/>
    <property type="match status" value="1"/>
</dbReference>
<name>A0A368VRA5_9BACL</name>
<comment type="caution">
    <text evidence="2">The sequence shown here is derived from an EMBL/GenBank/DDBJ whole genome shotgun (WGS) entry which is preliminary data.</text>
</comment>
<dbReference type="RefSeq" id="WP_181873584.1">
    <property type="nucleotide sequence ID" value="NZ_QPJD01000012.1"/>
</dbReference>
<dbReference type="InterPro" id="IPR019096">
    <property type="entry name" value="YopX_protein"/>
</dbReference>
<evidence type="ECO:0000259" key="1">
    <source>
        <dbReference type="Pfam" id="PF09643"/>
    </source>
</evidence>
<evidence type="ECO:0000313" key="2">
    <source>
        <dbReference type="EMBL" id="RCW44239.1"/>
    </source>
</evidence>
<sequence length="99" mass="11628">MREIKFRAWDGKVMRQNVVLVDGNAFKNEVRAGKPMQYTGLKDRNGVEIYESDIIHYDNERYEVYWSEDWAMFTVKGCQVQALMRYASYGEVVGNVYEA</sequence>
<dbReference type="Gene3D" id="2.30.30.290">
    <property type="entry name" value="YopX-like domains"/>
    <property type="match status" value="1"/>
</dbReference>